<feature type="compositionally biased region" description="Gly residues" evidence="2">
    <location>
        <begin position="758"/>
        <end position="772"/>
    </location>
</feature>
<protein>
    <recommendedName>
        <fullName evidence="3">F-box domain-containing protein</fullName>
    </recommendedName>
</protein>
<feature type="compositionally biased region" description="Low complexity" evidence="2">
    <location>
        <begin position="927"/>
        <end position="939"/>
    </location>
</feature>
<evidence type="ECO:0000256" key="2">
    <source>
        <dbReference type="SAM" id="MobiDB-lite"/>
    </source>
</evidence>
<dbReference type="InterPro" id="IPR036047">
    <property type="entry name" value="F-box-like_dom_sf"/>
</dbReference>
<feature type="compositionally biased region" description="Low complexity" evidence="2">
    <location>
        <begin position="600"/>
        <end position="620"/>
    </location>
</feature>
<feature type="region of interest" description="Disordered" evidence="2">
    <location>
        <begin position="741"/>
        <end position="845"/>
    </location>
</feature>
<dbReference type="SUPFAM" id="SSF81383">
    <property type="entry name" value="F-box domain"/>
    <property type="match status" value="1"/>
</dbReference>
<feature type="region of interest" description="Disordered" evidence="2">
    <location>
        <begin position="882"/>
        <end position="949"/>
    </location>
</feature>
<feature type="compositionally biased region" description="Gly residues" evidence="2">
    <location>
        <begin position="637"/>
        <end position="650"/>
    </location>
</feature>
<dbReference type="Proteomes" id="UP000747110">
    <property type="component" value="Unassembled WGS sequence"/>
</dbReference>
<dbReference type="InterPro" id="IPR001810">
    <property type="entry name" value="F-box_dom"/>
</dbReference>
<dbReference type="InterPro" id="IPR032675">
    <property type="entry name" value="LRR_dom_sf"/>
</dbReference>
<dbReference type="EMBL" id="BNCQ01000075">
    <property type="protein sequence ID" value="GIM16236.1"/>
    <property type="molecule type" value="Genomic_DNA"/>
</dbReference>
<evidence type="ECO:0000313" key="7">
    <source>
        <dbReference type="Proteomes" id="UP000747110"/>
    </source>
</evidence>
<dbReference type="Gene3D" id="1.20.1280.50">
    <property type="match status" value="1"/>
</dbReference>
<proteinExistence type="predicted"/>
<evidence type="ECO:0000313" key="6">
    <source>
        <dbReference type="Proteomes" id="UP000722791"/>
    </source>
</evidence>
<feature type="compositionally biased region" description="Acidic residues" evidence="2">
    <location>
        <begin position="681"/>
        <end position="692"/>
    </location>
</feature>
<evidence type="ECO:0000259" key="3">
    <source>
        <dbReference type="SMART" id="SM00256"/>
    </source>
</evidence>
<dbReference type="GO" id="GO:0005930">
    <property type="term" value="C:axoneme"/>
    <property type="evidence" value="ECO:0007669"/>
    <property type="project" value="UniProtKB-SubCell"/>
</dbReference>
<accession>A0A8J4LZS5</accession>
<gene>
    <name evidence="4" type="ORF">Vretifemale_18921</name>
    <name evidence="5" type="ORF">Vretimale_18840</name>
</gene>
<keyword evidence="7" id="KW-1185">Reference proteome</keyword>
<evidence type="ECO:0000313" key="5">
    <source>
        <dbReference type="EMBL" id="GIM16236.1"/>
    </source>
</evidence>
<dbReference type="SMART" id="SM00256">
    <property type="entry name" value="FBOX"/>
    <property type="match status" value="1"/>
</dbReference>
<reference evidence="5" key="1">
    <citation type="journal article" date="2021" name="Proc. Natl. Acad. Sci. U.S.A.">
        <title>Three genomes in the algal genus Volvox reveal the fate of a haploid sex-determining region after a transition to homothallism.</title>
        <authorList>
            <person name="Yamamoto K."/>
            <person name="Hamaji T."/>
            <person name="Kawai-Toyooka H."/>
            <person name="Matsuzaki R."/>
            <person name="Takahashi F."/>
            <person name="Nishimura Y."/>
            <person name="Kawachi M."/>
            <person name="Noguchi H."/>
            <person name="Minakuchi Y."/>
            <person name="Umen J.G."/>
            <person name="Toyoda A."/>
            <person name="Nozaki H."/>
        </authorList>
    </citation>
    <scope>NUCLEOTIDE SEQUENCE</scope>
    <source>
        <strain evidence="5">NIES-3785</strain>
        <strain evidence="4">NIES-3786</strain>
    </source>
</reference>
<feature type="region of interest" description="Disordered" evidence="2">
    <location>
        <begin position="325"/>
        <end position="364"/>
    </location>
</feature>
<sequence>MPARGMETGKPDTAGLDWSTLPQLLLCCIVEYVDDVLDLASMRLTCRRWRNSVTQSSQVWRIWDPLSQSNWQYLRGTLYMLCPVIERLALVVSNRTTRGTLLAMFEDLNWWTRLREIVLVAIRPVASRWLHSSFDSTALAGLPSLRGLQALVMEGCDTQMVIDGALSCTQLTKLVIRSRRSPLSIPCRINNHFLSLLTDSERSISAAAAGVGGGSAGPPRNGLRHLEFDADAHLDGAASVMALLDNEVPSSTVTSDRVNALLEVLPFLEHLDIRRVAVHAPVIQGPLAQLTNLTELRIGIQDGQDGAEWTALSALGALNALAPPAAGSPWRSSSPTLLAAEPPGLPQQQQQREHATGSRPHKTATMAFEGNPLSGPLPRPCLPMLHLYVSRVTKSGPTNLLDAMLPLVPRLRTLFMTHRSLHPVHLFFVGKLTSLECLGLSFAVQSPDSAADHARGAGRARGQRVRSVSQLPVTVLQQLLTSTQLASSNPQQLRVLRALMACVERGDVDPDTDPDVDSDDADADLQMADVDFGAKVQGIGLGALCRLTQLRELHLKGPQRLVGMAGRGPANLHASLPSRRVMAPRNLPQAQRLPSLPRTPKAAPKAARMAEGQAKATAAAGLRSLPFPSSTAAAGGRTAGGSGSGSGSGSGTTSTSAHRQCLPSQRPSQPVRAMAQALGEMEAEAEWEDFDSDTGGGTATTIEGPGKSALMEAGCGESLWRSYLPRRRRNVLQMEMEIEMDQTSEDEDMEDEFVVGGPQDGGCGGRSGGRSGGRLAASGTGQGRDLKRSAENPLLHQAQRRQQQRLQRLVRKRPDSLPLSQKRKGGDGGGRHCRNGGDSVGITAHGRSGSGVCGLALESERFGSPLLSRDDDEEVAVEYEDIMQDGAEREDAPDGSGEQGMDLDRDPDLDQDMGPTADRDLIQSLQGAAAGGRMAARDGGNSGTGIGRWTTAGHGGGAVDTTLGAAAAAGAAAAIAHSVSGSNAGMAASVRRENGEDMSMAAGVLPPLLPLELFPRPPISSEYHEIRMNVIQMALDDLTQDRQVLRRAVLSLWPSDIAALRTHGSALEALTLYYINMPPTVVTELTSALPQLRRLGLRWANDQDVALGKRPCICGGISMYGAAAAAGTSSIADGNRRGSLEIATLPPRLESLELGGPVKLLVASPYLGGPCGSRQAPGPVWTHLRRLTLGKGIDLSCAALPALLARTPQITELQLLKPRGLEPADLASLKPLNRLRSLVVNFEPADMECQEVRRAMARGISCVAGLTALQELRWDVPDPFRRKRRLLPACLADVMGFMDHNVELCRQLSTLTGLHRLSLLSLPSCRHLVRRTEDLLMTELRNLPFLKVIP</sequence>
<evidence type="ECO:0000256" key="1">
    <source>
        <dbReference type="ARBA" id="ARBA00004430"/>
    </source>
</evidence>
<name>A0A8J4LZS5_9CHLO</name>
<feature type="compositionally biased region" description="Acidic residues" evidence="2">
    <location>
        <begin position="741"/>
        <end position="753"/>
    </location>
</feature>
<comment type="caution">
    <text evidence="5">The sequence shown here is derived from an EMBL/GenBank/DDBJ whole genome shotgun (WGS) entry which is preliminary data.</text>
</comment>
<dbReference type="Proteomes" id="UP000722791">
    <property type="component" value="Unassembled WGS sequence"/>
</dbReference>
<feature type="domain" description="F-box" evidence="3">
    <location>
        <begin position="21"/>
        <end position="63"/>
    </location>
</feature>
<dbReference type="SUPFAM" id="SSF52047">
    <property type="entry name" value="RNI-like"/>
    <property type="match status" value="1"/>
</dbReference>
<feature type="region of interest" description="Disordered" evidence="2">
    <location>
        <begin position="586"/>
        <end position="709"/>
    </location>
</feature>
<dbReference type="OrthoDB" id="552724at2759"/>
<evidence type="ECO:0000313" key="4">
    <source>
        <dbReference type="EMBL" id="GIL91252.1"/>
    </source>
</evidence>
<dbReference type="EMBL" id="BNCP01000063">
    <property type="protein sequence ID" value="GIL91252.1"/>
    <property type="molecule type" value="Genomic_DNA"/>
</dbReference>
<feature type="compositionally biased region" description="Basic residues" evidence="2">
    <location>
        <begin position="798"/>
        <end position="811"/>
    </location>
</feature>
<dbReference type="PANTHER" id="PTHR38926">
    <property type="entry name" value="F-BOX DOMAIN CONTAINING PROTEIN, EXPRESSED"/>
    <property type="match status" value="1"/>
</dbReference>
<dbReference type="CDD" id="cd09917">
    <property type="entry name" value="F-box_SF"/>
    <property type="match status" value="1"/>
</dbReference>
<dbReference type="PANTHER" id="PTHR38926:SF5">
    <property type="entry name" value="F-BOX AND LEUCINE-RICH REPEAT PROTEIN 6"/>
    <property type="match status" value="1"/>
</dbReference>
<comment type="subcellular location">
    <subcellularLocation>
        <location evidence="1">Cytoplasm</location>
        <location evidence="1">Cytoskeleton</location>
        <location evidence="1">Cilium axoneme</location>
    </subcellularLocation>
</comment>
<organism evidence="5 6">
    <name type="scientific">Volvox reticuliferus</name>
    <dbReference type="NCBI Taxonomy" id="1737510"/>
    <lineage>
        <taxon>Eukaryota</taxon>
        <taxon>Viridiplantae</taxon>
        <taxon>Chlorophyta</taxon>
        <taxon>core chlorophytes</taxon>
        <taxon>Chlorophyceae</taxon>
        <taxon>CS clade</taxon>
        <taxon>Chlamydomonadales</taxon>
        <taxon>Volvocaceae</taxon>
        <taxon>Volvox</taxon>
    </lineage>
</organism>
<dbReference type="Gene3D" id="3.80.10.10">
    <property type="entry name" value="Ribonuclease Inhibitor"/>
    <property type="match status" value="1"/>
</dbReference>